<keyword evidence="5" id="KW-0963">Cytoplasm</keyword>
<evidence type="ECO:0000256" key="5">
    <source>
        <dbReference type="ARBA" id="ARBA00022490"/>
    </source>
</evidence>
<keyword evidence="7" id="KW-0653">Protein transport</keyword>
<comment type="similarity">
    <text evidence="3">Belongs to the importin beta family. Importin beta-1 subfamily.</text>
</comment>
<dbReference type="InterPro" id="IPR013598">
    <property type="entry name" value="Exportin-1/Importin-b-like"/>
</dbReference>
<evidence type="ECO:0000256" key="10">
    <source>
        <dbReference type="ARBA" id="ARBA00060097"/>
    </source>
</evidence>
<dbReference type="InterPro" id="IPR011989">
    <property type="entry name" value="ARM-like"/>
</dbReference>
<dbReference type="InterPro" id="IPR000225">
    <property type="entry name" value="Armadillo"/>
</dbReference>
<evidence type="ECO:0000256" key="4">
    <source>
        <dbReference type="ARBA" id="ARBA00022448"/>
    </source>
</evidence>
<dbReference type="Pfam" id="PF24140">
    <property type="entry name" value="TPR_TNPO3_IPO13_3rd"/>
    <property type="match status" value="1"/>
</dbReference>
<dbReference type="GO" id="GO:0005635">
    <property type="term" value="C:nuclear envelope"/>
    <property type="evidence" value="ECO:0007669"/>
    <property type="project" value="UniProtKB-SubCell"/>
</dbReference>
<dbReference type="GO" id="GO:0005737">
    <property type="term" value="C:cytoplasm"/>
    <property type="evidence" value="ECO:0007669"/>
    <property type="project" value="UniProtKB-SubCell"/>
</dbReference>
<evidence type="ECO:0000256" key="6">
    <source>
        <dbReference type="ARBA" id="ARBA00022553"/>
    </source>
</evidence>
<dbReference type="FunFam" id="1.25.10.10:FF:000079">
    <property type="entry name" value="transportin-3 isoform X1"/>
    <property type="match status" value="1"/>
</dbReference>
<comment type="function">
    <text evidence="10">Importin, which transports target proteins into the nucleus. Specifically mediates the nuclear import of splicing factor serine/arginine (SR) proteins, such as RBM4, SFRS1 and SFRS2, by recognizing phosphorylated SR domains. Also mediates the nuclear import of serine/arginine (SR) protein CPSF6, independently of CPSF6 phosphorylation. The nuclear import process is regulated by the small GTPase Ran that partitions between cytoplasm and nucleus in the predominantly GDP- and GTP-bound form, respectively. Importin associates with target cargo proteins in the cytoplasm, and the competitive binding of GTP-bound Ran induces the release of cargos in the nucleus.</text>
</comment>
<keyword evidence="4" id="KW-0813">Transport</keyword>
<dbReference type="Pfam" id="PF03810">
    <property type="entry name" value="IBN_N"/>
    <property type="match status" value="1"/>
</dbReference>
<proteinExistence type="inferred from homology"/>
<evidence type="ECO:0000256" key="3">
    <source>
        <dbReference type="ARBA" id="ARBA00010907"/>
    </source>
</evidence>
<dbReference type="SMART" id="SM00913">
    <property type="entry name" value="IBN_N"/>
    <property type="match status" value="1"/>
</dbReference>
<feature type="compositionally biased region" description="Polar residues" evidence="13">
    <location>
        <begin position="954"/>
        <end position="964"/>
    </location>
</feature>
<dbReference type="SMART" id="SM00185">
    <property type="entry name" value="ARM"/>
    <property type="match status" value="3"/>
</dbReference>
<dbReference type="InterPro" id="IPR051345">
    <property type="entry name" value="Importin_beta-like_NTR"/>
</dbReference>
<evidence type="ECO:0000313" key="16">
    <source>
        <dbReference type="Proteomes" id="UP001249851"/>
    </source>
</evidence>
<evidence type="ECO:0000256" key="12">
    <source>
        <dbReference type="ARBA" id="ARBA00067328"/>
    </source>
</evidence>
<comment type="caution">
    <text evidence="15">The sequence shown here is derived from an EMBL/GenBank/DDBJ whole genome shotgun (WGS) entry which is preliminary data.</text>
</comment>
<evidence type="ECO:0000256" key="1">
    <source>
        <dbReference type="ARBA" id="ARBA00004259"/>
    </source>
</evidence>
<dbReference type="PANTHER" id="PTHR12363:SF42">
    <property type="entry name" value="TRANSPORTIN-3"/>
    <property type="match status" value="1"/>
</dbReference>
<comment type="subcellular location">
    <subcellularLocation>
        <location evidence="2">Cytoplasm</location>
    </subcellularLocation>
    <subcellularLocation>
        <location evidence="1">Nucleus envelope</location>
    </subcellularLocation>
</comment>
<dbReference type="Pfam" id="PF24139">
    <property type="entry name" value="TPR_TNPO3_IPO13_4th"/>
    <property type="match status" value="1"/>
</dbReference>
<feature type="region of interest" description="Disordered" evidence="13">
    <location>
        <begin position="947"/>
        <end position="1000"/>
    </location>
</feature>
<keyword evidence="9" id="KW-0539">Nucleus</keyword>
<evidence type="ECO:0000256" key="7">
    <source>
        <dbReference type="ARBA" id="ARBA00022927"/>
    </source>
</evidence>
<keyword evidence="6" id="KW-0597">Phosphoprotein</keyword>
<dbReference type="GO" id="GO:0006606">
    <property type="term" value="P:protein import into nucleus"/>
    <property type="evidence" value="ECO:0007669"/>
    <property type="project" value="TreeGrafter"/>
</dbReference>
<evidence type="ECO:0000259" key="14">
    <source>
        <dbReference type="SMART" id="SM00913"/>
    </source>
</evidence>
<dbReference type="InterPro" id="IPR057941">
    <property type="entry name" value="TPR_TNPO3_IPO13_2nd"/>
</dbReference>
<dbReference type="Pfam" id="PF08389">
    <property type="entry name" value="Xpo1"/>
    <property type="match status" value="1"/>
</dbReference>
<evidence type="ECO:0000256" key="8">
    <source>
        <dbReference type="ARBA" id="ARBA00022990"/>
    </source>
</evidence>
<feature type="compositionally biased region" description="Basic and acidic residues" evidence="13">
    <location>
        <begin position="973"/>
        <end position="989"/>
    </location>
</feature>
<dbReference type="InterPro" id="IPR057942">
    <property type="entry name" value="TPR_TNPO3_IPO13_3rd"/>
</dbReference>
<dbReference type="Pfam" id="PF24138">
    <property type="entry name" value="TPR_TNPO3_IPO13_2nd"/>
    <property type="match status" value="1"/>
</dbReference>
<dbReference type="InterPro" id="IPR001494">
    <property type="entry name" value="Importin-beta_N"/>
</dbReference>
<protein>
    <recommendedName>
        <fullName evidence="12">Transportin-3</fullName>
    </recommendedName>
</protein>
<dbReference type="InterPro" id="IPR016024">
    <property type="entry name" value="ARM-type_fold"/>
</dbReference>
<comment type="subunit">
    <text evidence="11">Interacts with (GTP-bound) Ran. Interacts with (phosphorylated) SFRS1 and SFRS2; leading to their nuclear import. Interacts with NUP62. Interacts with RBM4. Interacts with CPSF6, promoting its nuclear import.</text>
</comment>
<gene>
    <name evidence="15" type="ORF">P5673_001747</name>
</gene>
<name>A0AAD9VFL0_ACRCE</name>
<accession>A0AAD9VFL0</accession>
<dbReference type="EMBL" id="JARQWQ010000003">
    <property type="protein sequence ID" value="KAK2572763.1"/>
    <property type="molecule type" value="Genomic_DNA"/>
</dbReference>
<evidence type="ECO:0000256" key="13">
    <source>
        <dbReference type="SAM" id="MobiDB-lite"/>
    </source>
</evidence>
<reference evidence="15" key="2">
    <citation type="journal article" date="2023" name="Science">
        <title>Genomic signatures of disease resistance in endangered staghorn corals.</title>
        <authorList>
            <person name="Vollmer S.V."/>
            <person name="Selwyn J.D."/>
            <person name="Despard B.A."/>
            <person name="Roesel C.L."/>
        </authorList>
    </citation>
    <scope>NUCLEOTIDE SEQUENCE</scope>
    <source>
        <strain evidence="15">K2</strain>
    </source>
</reference>
<feature type="domain" description="Importin N-terminal" evidence="14">
    <location>
        <begin position="26"/>
        <end position="92"/>
    </location>
</feature>
<dbReference type="Gene3D" id="1.25.10.10">
    <property type="entry name" value="Leucine-rich Repeat Variant"/>
    <property type="match status" value="4"/>
</dbReference>
<evidence type="ECO:0000256" key="2">
    <source>
        <dbReference type="ARBA" id="ARBA00004496"/>
    </source>
</evidence>
<dbReference type="GO" id="GO:0031267">
    <property type="term" value="F:small GTPase binding"/>
    <property type="evidence" value="ECO:0007669"/>
    <property type="project" value="InterPro"/>
</dbReference>
<reference evidence="15" key="1">
    <citation type="journal article" date="2023" name="G3 (Bethesda)">
        <title>Whole genome assembly and annotation of the endangered Caribbean coral Acropora cervicornis.</title>
        <authorList>
            <person name="Selwyn J.D."/>
            <person name="Vollmer S.V."/>
        </authorList>
    </citation>
    <scope>NUCLEOTIDE SEQUENCE</scope>
    <source>
        <strain evidence="15">K2</strain>
    </source>
</reference>
<keyword evidence="8" id="KW-0007">Acetylation</keyword>
<evidence type="ECO:0000256" key="9">
    <source>
        <dbReference type="ARBA" id="ARBA00023242"/>
    </source>
</evidence>
<dbReference type="Proteomes" id="UP001249851">
    <property type="component" value="Unassembled WGS sequence"/>
</dbReference>
<organism evidence="15 16">
    <name type="scientific">Acropora cervicornis</name>
    <name type="common">Staghorn coral</name>
    <dbReference type="NCBI Taxonomy" id="6130"/>
    <lineage>
        <taxon>Eukaryota</taxon>
        <taxon>Metazoa</taxon>
        <taxon>Cnidaria</taxon>
        <taxon>Anthozoa</taxon>
        <taxon>Hexacorallia</taxon>
        <taxon>Scleractinia</taxon>
        <taxon>Astrocoeniina</taxon>
        <taxon>Acroporidae</taxon>
        <taxon>Acropora</taxon>
    </lineage>
</organism>
<sequence>MNKPSVDQVRAVINDLYVNPSGKEKASLWLHELQRSVYAWEIADQLLRLNVNVETSYFAAQTMRTKVQYYFHELQQSQYQSLRDSLLDHLFTLRNASHAIVTQLCLTLADLAVQMPQWKEVVSELSQRLSTTVETLPIILEILTVLPEEVGSHHLRVGANRREEVVTELRASAGIVLNLLAACVDKFSDDGTVKAKMFRCAGSWVTLGAFPPAEFVQSKLLQATFKTLHEADCNDLLHEVAADFVCNALYTSENLDKQQLLAEGLFKYVMMLPPAYEKAVNSEDIDRALNLCRIFTELGESFLHVLVNSPGKDLGDLRTLTIILTCVKHYQYEVAEVTFNFWYRLSEALYKTENDDKIALFRPYFETLIEALCVHCRLEADAQGIPDDSDEFGEFRIRVADLIKDCVFVVGSENCFSQMYKSLIQQGNDNPWETSEAILFVMSTVARNVSLDSKVVGQFLPVMLSLPSSCHIAVRHSSIKLVGELAEWIDKQPQYLDPVLQFLLSNIQDSKLSSVSASAIESLCMSCYLQMTKYFDVLAQIVVAADSLSISNDSYIGFLKGICKVLEGLSSDKVPEGLQAVCGIHIASLKQILSAPANSYPDPTLWLDRLAATFRYWNPQVGNGTVHPALAVIGEVWPLLSSICDKYRADLKIIERCCRCIRFAIRCLGKSAINLLSPLVSQMVNVYGTNPHSCFLYLGSILVDEYGDESGCVPGLITMTMALSGPAFQLLSQERGMIEHPDTIDDLFRLCSRCLQKFPVAFLKCEVSIAAIHCAVVASTLEHRDANLSVMKFLKFLVSCATEETQDNIQERLTLVQHVLSVNGQNIINGLIQACAGAIPTYMVLDVAEVLWEFISFCREETSKWVKVSLQSIQTQIGSGRQTKMLFGKLQNAFLAYSDESITLNHEMQTTRHTTAYQPHAQPYHRETNFIPRASLLAPSLGKEPMERLMGNEHSPNQNKSSWNLPELSVRSTDQKDRGSENENGKREASNVSSCATWEGDSSQQQQALRALSEILSQNRRAQDYFCSTHGLDYVISLLKSAKKSDLSKGALYTLAMATEGNDISRRVLTEVGVFHMLRSHLQAKNSSTTATSAFLLLTICADNGEGQSLARETKCLHSLCALFKSCLAMHKEPSFIANADEWFGNMDESSIQLWKTVIVALQSLLQNPQNAQNQVICCRLLPMIVNLLQLATKQREIVRPTTTLLRAIVTGNSECQSKVRLLGGLRALVNVLKECVSKKQLCDQDLHFIGHVVSTIGSATAGHGMCQESTAELGLVSLLVKCLEMSSCPSLSSLATRQFRTKCILALSICVEQCESNQQQLLQRGGVKLLIELLTHDQSEEFKRVAIFTLHCITRNIQDWKEAFVESNQRDRIPGCETQIPHLTQEAETQTETHDAQFVCGAWECGGSLTKVPPPPPRDAETQTEHFTVERVSTEQSNGCVQVATPPEGQAITEESQESRRTTIHQKSRCVSFKVLKPLANPWNIRHRRYAKSKDLASSVTKTPRDDSKAHCEFCASILNSRNFMSTLKSCKTLCTDHEQLKGKLKDLRRQTCTRL</sequence>
<keyword evidence="16" id="KW-1185">Reference proteome</keyword>
<evidence type="ECO:0000256" key="11">
    <source>
        <dbReference type="ARBA" id="ARBA00063116"/>
    </source>
</evidence>
<dbReference type="PANTHER" id="PTHR12363">
    <property type="entry name" value="TRANSPORTIN 3 AND IMPORTIN 13"/>
    <property type="match status" value="1"/>
</dbReference>
<dbReference type="InterPro" id="IPR058537">
    <property type="entry name" value="TPR_TNPO3_IPO13_4th"/>
</dbReference>
<dbReference type="SUPFAM" id="SSF48371">
    <property type="entry name" value="ARM repeat"/>
    <property type="match status" value="2"/>
</dbReference>
<evidence type="ECO:0000313" key="15">
    <source>
        <dbReference type="EMBL" id="KAK2572763.1"/>
    </source>
</evidence>